<dbReference type="Gene3D" id="1.20.120.160">
    <property type="entry name" value="HPT domain"/>
    <property type="match status" value="1"/>
</dbReference>
<evidence type="ECO:0000313" key="3">
    <source>
        <dbReference type="Proteomes" id="UP000607645"/>
    </source>
</evidence>
<dbReference type="GO" id="GO:0000160">
    <property type="term" value="P:phosphorelay signal transduction system"/>
    <property type="evidence" value="ECO:0007669"/>
    <property type="project" value="InterPro"/>
</dbReference>
<organism evidence="2 3">
    <name type="scientific">Lawsonibacter faecis</name>
    <dbReference type="NCBI Taxonomy" id="2763052"/>
    <lineage>
        <taxon>Bacteria</taxon>
        <taxon>Bacillati</taxon>
        <taxon>Bacillota</taxon>
        <taxon>Clostridia</taxon>
        <taxon>Eubacteriales</taxon>
        <taxon>Oscillospiraceae</taxon>
        <taxon>Lawsonibacter</taxon>
    </lineage>
</organism>
<feature type="domain" description="HPt" evidence="1">
    <location>
        <begin position="40"/>
        <end position="110"/>
    </location>
</feature>
<dbReference type="SUPFAM" id="SSF47226">
    <property type="entry name" value="Histidine-containing phosphotransfer domain, HPT domain"/>
    <property type="match status" value="1"/>
</dbReference>
<gene>
    <name evidence="2" type="ORF">H8S62_05265</name>
</gene>
<proteinExistence type="predicted"/>
<keyword evidence="3" id="KW-1185">Reference proteome</keyword>
<accession>A0A8J6MCL2</accession>
<evidence type="ECO:0000259" key="1">
    <source>
        <dbReference type="Pfam" id="PF01627"/>
    </source>
</evidence>
<dbReference type="InterPro" id="IPR036641">
    <property type="entry name" value="HPT_dom_sf"/>
</dbReference>
<name>A0A8J6MCL2_9FIRM</name>
<dbReference type="Proteomes" id="UP000607645">
    <property type="component" value="Unassembled WGS sequence"/>
</dbReference>
<dbReference type="Pfam" id="PF01627">
    <property type="entry name" value="Hpt"/>
    <property type="match status" value="1"/>
</dbReference>
<dbReference type="EMBL" id="JACOPQ010000003">
    <property type="protein sequence ID" value="MBC5736414.1"/>
    <property type="molecule type" value="Genomic_DNA"/>
</dbReference>
<reference evidence="2" key="1">
    <citation type="submission" date="2020-08" db="EMBL/GenBank/DDBJ databases">
        <title>Genome public.</title>
        <authorList>
            <person name="Liu C."/>
            <person name="Sun Q."/>
        </authorList>
    </citation>
    <scope>NUCLEOTIDE SEQUENCE</scope>
    <source>
        <strain evidence="2">NSJ-52</strain>
    </source>
</reference>
<protein>
    <submittedName>
        <fullName evidence="2">Hpt domain-containing protein</fullName>
    </submittedName>
</protein>
<dbReference type="RefSeq" id="WP_173023549.1">
    <property type="nucleotide sequence ID" value="NZ_JACOPQ010000003.1"/>
</dbReference>
<comment type="caution">
    <text evidence="2">The sequence shown here is derived from an EMBL/GenBank/DDBJ whole genome shotgun (WGS) entry which is preliminary data.</text>
</comment>
<sequence>MNLRECYAAAAADYDDVMRRFMSENRVDRFLTMFLRDGSFELLCSAMDAGDYQDAFRAVHTIKGISMNLSLNALRDACIELTENLRAGTPDDRTQPCFDRVREEYHRTRAAIRSHLN</sequence>
<evidence type="ECO:0000313" key="2">
    <source>
        <dbReference type="EMBL" id="MBC5736414.1"/>
    </source>
</evidence>
<dbReference type="AlphaFoldDB" id="A0A8J6MCL2"/>
<dbReference type="InterPro" id="IPR008207">
    <property type="entry name" value="Sig_transdc_His_kin_Hpt_dom"/>
</dbReference>